<dbReference type="SMART" id="SM00355">
    <property type="entry name" value="ZnF_C2H2"/>
    <property type="match status" value="6"/>
</dbReference>
<dbReference type="EMBL" id="CAIIXF020000001">
    <property type="protein sequence ID" value="CAH1775908.1"/>
    <property type="molecule type" value="Genomic_DNA"/>
</dbReference>
<feature type="region of interest" description="Disordered" evidence="1">
    <location>
        <begin position="622"/>
        <end position="714"/>
    </location>
</feature>
<dbReference type="PANTHER" id="PTHR21020">
    <property type="entry name" value="ZINC FINGER PROTEIN 800"/>
    <property type="match status" value="1"/>
</dbReference>
<evidence type="ECO:0000256" key="1">
    <source>
        <dbReference type="SAM" id="MobiDB-lite"/>
    </source>
</evidence>
<dbReference type="OrthoDB" id="6288366at2759"/>
<evidence type="ECO:0000313" key="3">
    <source>
        <dbReference type="Proteomes" id="UP000749559"/>
    </source>
</evidence>
<feature type="compositionally biased region" description="Pro residues" evidence="1">
    <location>
        <begin position="442"/>
        <end position="452"/>
    </location>
</feature>
<evidence type="ECO:0000313" key="2">
    <source>
        <dbReference type="EMBL" id="CAH1775908.1"/>
    </source>
</evidence>
<dbReference type="Gene3D" id="3.30.160.60">
    <property type="entry name" value="Classic Zinc Finger"/>
    <property type="match status" value="2"/>
</dbReference>
<name>A0A8J1TRP1_OWEFU</name>
<feature type="compositionally biased region" description="Basic and acidic residues" evidence="1">
    <location>
        <begin position="188"/>
        <end position="203"/>
    </location>
</feature>
<feature type="compositionally biased region" description="Basic and acidic residues" evidence="1">
    <location>
        <begin position="484"/>
        <end position="500"/>
    </location>
</feature>
<feature type="compositionally biased region" description="Polar residues" evidence="1">
    <location>
        <begin position="664"/>
        <end position="684"/>
    </location>
</feature>
<dbReference type="InterPro" id="IPR013087">
    <property type="entry name" value="Znf_C2H2_type"/>
</dbReference>
<feature type="compositionally biased region" description="Low complexity" evidence="1">
    <location>
        <begin position="427"/>
        <end position="441"/>
    </location>
</feature>
<feature type="compositionally biased region" description="Basic and acidic residues" evidence="1">
    <location>
        <begin position="870"/>
        <end position="883"/>
    </location>
</feature>
<sequence>MEPEGKQDSDDVDISVIRGPIELGLSNLEQVVRCVNHGTNEVKQFLYRESNVILECNVCKSLFRALPNFIAHKRCYCKESYCDRKVRFVEKTDASETVVVLPESPIEKADDSESDKFVKPKATENTRHNIVEQMQEGKFDGKSEDYKFYSKAVEEVNRSKGNAYTSLVKLTPIKCNPNAVKQKVKVKSKTDADLSEDDTKCENSMDTDGLGDNVSDVDEEDIVTVEPTAPPGPPTRMSLRERQSSSFSPLVSKLSRRDDCDITMLTCLKCNTQYSSIKTLHFHMNSLHSEQKKFYPCLYCSSTFSQIWGVTRHLQRRHGKSKQEVEKLRDKLRRKSFTRPIEEVGEGITHTKSIEHKVKVKCEPGEDDSDTNLSNNIKIEIKSKSGRKATAIRFNSFHLFKCDCCGKGFAKKSVFDKHKEVCTWDSATATSPPVTPTSDCPSSPPASSPGPSPHSDTMDMSDSLVASRPKRVIKLKRSFDDDEPLVRKQMLDKSDIKQEPAEGQSEGGVKEEDGRAPSKRARKTNEASSSKYSPSELKYVDAMIDYNTWTCKKCEKQYGSVSSLRRHAIRHMGWRRFKCKLCKFTSFNRSECKSHLRRIHAAKIRGVIDLTKMITDLEQEQTVIEEGSNSSNHKEEEPEVKELPKPRKPIYLLSLDDKKPDGETVTSPSSSGEQSNAKFNISTRKTPRKFDITPYEKDESPEKDLKEDKNTSLVTRSGYYPKKVFLTRSKEDEKREQDKKKESSFNSEEYIKSEAREEIRKVSPQKTPRKDPSPIKHLGDSETRTDHLNVQDTLNMPLHSTPTPKGRLIPSTSSQQPPVLILDKPHSVTLKGQLHAKPKPRQKPIILSQAHSQLTNEPRRQDVECKNLAEESKRQTEDPRRQAEVTQNEQIAEGSIYAFERDNCSWEMYQLTNDVAAHTEETVVTETVNIETDELLKIINQAEPDPMRFINRGLEDSYE</sequence>
<dbReference type="AlphaFoldDB" id="A0A8J1TRP1"/>
<organism evidence="2 3">
    <name type="scientific">Owenia fusiformis</name>
    <name type="common">Polychaete worm</name>
    <dbReference type="NCBI Taxonomy" id="6347"/>
    <lineage>
        <taxon>Eukaryota</taxon>
        <taxon>Metazoa</taxon>
        <taxon>Spiralia</taxon>
        <taxon>Lophotrochozoa</taxon>
        <taxon>Annelida</taxon>
        <taxon>Polychaeta</taxon>
        <taxon>Sedentaria</taxon>
        <taxon>Canalipalpata</taxon>
        <taxon>Sabellida</taxon>
        <taxon>Oweniida</taxon>
        <taxon>Oweniidae</taxon>
        <taxon>Owenia</taxon>
    </lineage>
</organism>
<proteinExistence type="predicted"/>
<comment type="caution">
    <text evidence="2">The sequence shown here is derived from an EMBL/GenBank/DDBJ whole genome shotgun (WGS) entry which is preliminary data.</text>
</comment>
<dbReference type="InterPro" id="IPR036236">
    <property type="entry name" value="Znf_C2H2_sf"/>
</dbReference>
<dbReference type="PANTHER" id="PTHR21020:SF0">
    <property type="entry name" value="ZINC FINGER PROTEIN 800"/>
    <property type="match status" value="1"/>
</dbReference>
<feature type="compositionally biased region" description="Basic and acidic residues" evidence="1">
    <location>
        <begin position="768"/>
        <end position="789"/>
    </location>
</feature>
<feature type="region of interest" description="Disordered" evidence="1">
    <location>
        <begin position="870"/>
        <end position="889"/>
    </location>
</feature>
<dbReference type="PROSITE" id="PS00028">
    <property type="entry name" value="ZINC_FINGER_C2H2_1"/>
    <property type="match status" value="3"/>
</dbReference>
<feature type="region of interest" description="Disordered" evidence="1">
    <location>
        <begin position="427"/>
        <end position="462"/>
    </location>
</feature>
<dbReference type="SUPFAM" id="SSF57667">
    <property type="entry name" value="beta-beta-alpha zinc fingers"/>
    <property type="match status" value="1"/>
</dbReference>
<accession>A0A8J1TRP1</accession>
<dbReference type="Proteomes" id="UP000749559">
    <property type="component" value="Unassembled WGS sequence"/>
</dbReference>
<feature type="region of interest" description="Disordered" evidence="1">
    <location>
        <begin position="484"/>
        <end position="532"/>
    </location>
</feature>
<gene>
    <name evidence="2" type="ORF">OFUS_LOCUS3148</name>
</gene>
<feature type="region of interest" description="Disordered" evidence="1">
    <location>
        <begin position="728"/>
        <end position="819"/>
    </location>
</feature>
<feature type="compositionally biased region" description="Basic and acidic residues" evidence="1">
    <location>
        <begin position="688"/>
        <end position="710"/>
    </location>
</feature>
<feature type="compositionally biased region" description="Basic and acidic residues" evidence="1">
    <location>
        <begin position="632"/>
        <end position="645"/>
    </location>
</feature>
<keyword evidence="3" id="KW-1185">Reference proteome</keyword>
<protein>
    <submittedName>
        <fullName evidence="2">Uncharacterized protein</fullName>
    </submittedName>
</protein>
<dbReference type="InterPro" id="IPR039149">
    <property type="entry name" value="ZNF800"/>
</dbReference>
<dbReference type="PROSITE" id="PS50157">
    <property type="entry name" value="ZINC_FINGER_C2H2_2"/>
    <property type="match status" value="4"/>
</dbReference>
<feature type="compositionally biased region" description="Basic and acidic residues" evidence="1">
    <location>
        <begin position="728"/>
        <end position="761"/>
    </location>
</feature>
<reference evidence="2" key="1">
    <citation type="submission" date="2022-03" db="EMBL/GenBank/DDBJ databases">
        <authorList>
            <person name="Martin C."/>
        </authorList>
    </citation>
    <scope>NUCLEOTIDE SEQUENCE</scope>
</reference>
<feature type="region of interest" description="Disordered" evidence="1">
    <location>
        <begin position="185"/>
        <end position="248"/>
    </location>
</feature>
<feature type="compositionally biased region" description="Polar residues" evidence="1">
    <location>
        <begin position="790"/>
        <end position="803"/>
    </location>
</feature>